<dbReference type="Proteomes" id="UP000000493">
    <property type="component" value="Plasmid pRUNSL03"/>
</dbReference>
<accession>A0A7U3ZRT8</accession>
<keyword evidence="2" id="KW-1185">Reference proteome</keyword>
<reference evidence="1 2" key="2">
    <citation type="journal article" date="2012" name="Stand. Genomic Sci.">
        <title>Complete genome sequence of the aquatic bacterium Runella slithyformis type strain (LSU 4(T)).</title>
        <authorList>
            <person name="Copeland A."/>
            <person name="Zhang X."/>
            <person name="Misra M."/>
            <person name="Lapidus A."/>
            <person name="Nolan M."/>
            <person name="Lucas S."/>
            <person name="Deshpande S."/>
            <person name="Cheng J.F."/>
            <person name="Tapia R."/>
            <person name="Goodwin L.A."/>
            <person name="Pitluck S."/>
            <person name="Liolios K."/>
            <person name="Pagani I."/>
            <person name="Ivanova N."/>
            <person name="Mikhailova N."/>
            <person name="Pati A."/>
            <person name="Chen A."/>
            <person name="Palaniappan K."/>
            <person name="Land M."/>
            <person name="Hauser L."/>
            <person name="Pan C."/>
            <person name="Jeffries C.D."/>
            <person name="Detter J.C."/>
            <person name="Brambilla E.M."/>
            <person name="Rohde M."/>
            <person name="Djao O.D."/>
            <person name="Goker M."/>
            <person name="Sikorski J."/>
            <person name="Tindall B.J."/>
            <person name="Woyke T."/>
            <person name="Bristow J."/>
            <person name="Eisen J.A."/>
            <person name="Markowitz V."/>
            <person name="Hugenholtz P."/>
            <person name="Kyrpides N.C."/>
            <person name="Klenk H.P."/>
            <person name="Mavromatis K."/>
        </authorList>
    </citation>
    <scope>NUCLEOTIDE SEQUENCE [LARGE SCALE GENOMIC DNA]</scope>
    <source>
        <strain evidence="2">ATCC 29530 / DSM 19594 / LMG 11500 / NCIMB 11436 / LSU 4</strain>
    </source>
</reference>
<proteinExistence type="predicted"/>
<name>A0A7U3ZRT8_RUNSL</name>
<sequence length="115" mass="13315">MKTLKYRFVEFIPENVEEGILYISIEYCTAIHKCVCGCGQEVVTPLSPTDWALIFDGESVSLNPSIGNWGFKCQSHYWITKNQIRYAGKWTKKRIESGRKADVKRKIKFYNNAKT</sequence>
<dbReference type="AlphaFoldDB" id="A0A7U3ZRT8"/>
<reference evidence="2" key="1">
    <citation type="submission" date="2011-06" db="EMBL/GenBank/DDBJ databases">
        <title>The complete genome of plasmid 3 of Runella slithyformis DSM 19594.</title>
        <authorList>
            <consortium name="US DOE Joint Genome Institute (JGI-PGF)"/>
            <person name="Lucas S."/>
            <person name="Han J."/>
            <person name="Lapidus A."/>
            <person name="Bruce D."/>
            <person name="Goodwin L."/>
            <person name="Pitluck S."/>
            <person name="Peters L."/>
            <person name="Kyrpides N."/>
            <person name="Mavromatis K."/>
            <person name="Ivanova N."/>
            <person name="Ovchinnikova G."/>
            <person name="Zhang X."/>
            <person name="Misra M."/>
            <person name="Detter J.C."/>
            <person name="Tapia R."/>
            <person name="Han C."/>
            <person name="Land M."/>
            <person name="Hauser L."/>
            <person name="Markowitz V."/>
            <person name="Cheng J.-F."/>
            <person name="Hugenholtz P."/>
            <person name="Woyke T."/>
            <person name="Wu D."/>
            <person name="Tindall B."/>
            <person name="Faehrich R."/>
            <person name="Brambilla E."/>
            <person name="Klenk H.-P."/>
            <person name="Eisen J.A."/>
        </authorList>
    </citation>
    <scope>NUCLEOTIDE SEQUENCE [LARGE SCALE GENOMIC DNA]</scope>
    <source>
        <strain evidence="2">ATCC 29530 / DSM 19594 / LMG 11500 / NCIMB 11436 / LSU 4</strain>
        <plasmid evidence="2">pRUNSL03</plasmid>
    </source>
</reference>
<geneLocation type="plasmid" evidence="1 2">
    <name>pRUNSL03</name>
</geneLocation>
<dbReference type="InterPro" id="IPR045384">
    <property type="entry name" value="DUF6527"/>
</dbReference>
<dbReference type="EMBL" id="CP002862">
    <property type="protein sequence ID" value="AEI52163.1"/>
    <property type="molecule type" value="Genomic_DNA"/>
</dbReference>
<keyword evidence="1" id="KW-0614">Plasmid</keyword>
<evidence type="ECO:0000313" key="1">
    <source>
        <dbReference type="EMBL" id="AEI52163.1"/>
    </source>
</evidence>
<evidence type="ECO:0000313" key="2">
    <source>
        <dbReference type="Proteomes" id="UP000000493"/>
    </source>
</evidence>
<protein>
    <submittedName>
        <fullName evidence="1">Uncharacterized protein</fullName>
    </submittedName>
</protein>
<dbReference type="KEGG" id="rsi:Runsl_5867"/>
<dbReference type="Pfam" id="PF20137">
    <property type="entry name" value="BubE"/>
    <property type="match status" value="1"/>
</dbReference>
<organism evidence="1 2">
    <name type="scientific">Runella slithyformis (strain ATCC 29530 / DSM 19594 / LMG 11500 / NCIMB 11436 / LSU 4)</name>
    <dbReference type="NCBI Taxonomy" id="761193"/>
    <lineage>
        <taxon>Bacteria</taxon>
        <taxon>Pseudomonadati</taxon>
        <taxon>Bacteroidota</taxon>
        <taxon>Cytophagia</taxon>
        <taxon>Cytophagales</taxon>
        <taxon>Spirosomataceae</taxon>
        <taxon>Runella</taxon>
    </lineage>
</organism>
<gene>
    <name evidence="1" type="ordered locus">Runsl_5867</name>
</gene>
<dbReference type="RefSeq" id="WP_013921744.1">
    <property type="nucleotide sequence ID" value="NC_015694.1"/>
</dbReference>